<organism evidence="6 7">
    <name type="scientific">Streptacidiphilus cavernicola</name>
    <dbReference type="NCBI Taxonomy" id="3342716"/>
    <lineage>
        <taxon>Bacteria</taxon>
        <taxon>Bacillati</taxon>
        <taxon>Actinomycetota</taxon>
        <taxon>Actinomycetes</taxon>
        <taxon>Kitasatosporales</taxon>
        <taxon>Streptomycetaceae</taxon>
        <taxon>Streptacidiphilus</taxon>
    </lineage>
</organism>
<dbReference type="RefSeq" id="WP_380535292.1">
    <property type="nucleotide sequence ID" value="NZ_JBHFAB010000007.1"/>
</dbReference>
<evidence type="ECO:0000313" key="7">
    <source>
        <dbReference type="Proteomes" id="UP001592531"/>
    </source>
</evidence>
<dbReference type="PANTHER" id="PTHR43077:SF5">
    <property type="entry name" value="PHAGE INFECTION PROTEIN"/>
    <property type="match status" value="1"/>
</dbReference>
<keyword evidence="2 5" id="KW-0812">Transmembrane</keyword>
<dbReference type="EMBL" id="JBHFAB010000007">
    <property type="protein sequence ID" value="MFC1417297.1"/>
    <property type="molecule type" value="Genomic_DNA"/>
</dbReference>
<gene>
    <name evidence="6" type="ORF">ACEZDE_11645</name>
</gene>
<evidence type="ECO:0000256" key="3">
    <source>
        <dbReference type="ARBA" id="ARBA00022989"/>
    </source>
</evidence>
<evidence type="ECO:0000256" key="4">
    <source>
        <dbReference type="ARBA" id="ARBA00023136"/>
    </source>
</evidence>
<evidence type="ECO:0000313" key="6">
    <source>
        <dbReference type="EMBL" id="MFC1417297.1"/>
    </source>
</evidence>
<feature type="transmembrane region" description="Helical" evidence="5">
    <location>
        <begin position="230"/>
        <end position="250"/>
    </location>
</feature>
<accession>A0ABV6VU70</accession>
<name>A0ABV6VU70_9ACTN</name>
<keyword evidence="3 5" id="KW-1133">Transmembrane helix</keyword>
<evidence type="ECO:0000256" key="1">
    <source>
        <dbReference type="ARBA" id="ARBA00004141"/>
    </source>
</evidence>
<evidence type="ECO:0000256" key="5">
    <source>
        <dbReference type="SAM" id="Phobius"/>
    </source>
</evidence>
<evidence type="ECO:0000256" key="2">
    <source>
        <dbReference type="ARBA" id="ARBA00022692"/>
    </source>
</evidence>
<dbReference type="PANTHER" id="PTHR43077">
    <property type="entry name" value="TRANSPORT PERMEASE YVFS-RELATED"/>
    <property type="match status" value="1"/>
</dbReference>
<comment type="caution">
    <text evidence="6">The sequence shown here is derived from an EMBL/GenBank/DDBJ whole genome shotgun (WGS) entry which is preliminary data.</text>
</comment>
<dbReference type="Proteomes" id="UP001592531">
    <property type="component" value="Unassembled WGS sequence"/>
</dbReference>
<dbReference type="InterPro" id="IPR051328">
    <property type="entry name" value="T7SS_ABC-Transporter"/>
</dbReference>
<protein>
    <submittedName>
        <fullName evidence="6">DUF3533 domain-containing protein</fullName>
    </submittedName>
</protein>
<feature type="transmembrane region" description="Helical" evidence="5">
    <location>
        <begin position="196"/>
        <end position="218"/>
    </location>
</feature>
<feature type="transmembrane region" description="Helical" evidence="5">
    <location>
        <begin position="165"/>
        <end position="184"/>
    </location>
</feature>
<keyword evidence="7" id="KW-1185">Reference proteome</keyword>
<sequence length="355" mass="36384">MSSGVSGAQLQRGFGAEVRDAVTTRAAVLVVGVLLLQFGFIVSYVGALHHPYPHRAALAVAAPAQVSGQLVGQLNAIPKQPLDARPVADEAAARRQILDQKVYAALLFDPTGRRDRLLLANASGPALATAIEKVVTGAEARQGRTVATEDLVPLASGDAEGLSSFYLAVGLCVGGYLVASILGISAGSRPANRKRAVIRLAVLALYSVAAGLGGAVIVGPVLNALPGSVWGLWGTGALVVFAVGAITMALECLFDVVGIGLAVLLFVVLGNPSAGGVFPPPLMPPFWRAIGPWLPNGAGTSLARSIAYFDGTALTRPLLVLVVWAVVGVLVSLLATGRRPRGGRPTLQPEAGPQL</sequence>
<proteinExistence type="predicted"/>
<comment type="subcellular location">
    <subcellularLocation>
        <location evidence="1">Membrane</location>
        <topology evidence="1">Multi-pass membrane protein</topology>
    </subcellularLocation>
</comment>
<feature type="transmembrane region" description="Helical" evidence="5">
    <location>
        <begin position="257"/>
        <end position="278"/>
    </location>
</feature>
<feature type="transmembrane region" description="Helical" evidence="5">
    <location>
        <begin position="318"/>
        <end position="336"/>
    </location>
</feature>
<keyword evidence="4 5" id="KW-0472">Membrane</keyword>
<feature type="transmembrane region" description="Helical" evidence="5">
    <location>
        <begin position="26"/>
        <end position="47"/>
    </location>
</feature>
<reference evidence="6 7" key="1">
    <citation type="submission" date="2024-09" db="EMBL/GenBank/DDBJ databases">
        <authorList>
            <person name="Lee S.D."/>
        </authorList>
    </citation>
    <scope>NUCLEOTIDE SEQUENCE [LARGE SCALE GENOMIC DNA]</scope>
    <source>
        <strain evidence="6 7">N8-3</strain>
    </source>
</reference>